<dbReference type="Proteomes" id="UP000758603">
    <property type="component" value="Unassembled WGS sequence"/>
</dbReference>
<dbReference type="GeneID" id="70134316"/>
<dbReference type="PROSITE" id="PS50181">
    <property type="entry name" value="FBOX"/>
    <property type="match status" value="1"/>
</dbReference>
<evidence type="ECO:0000259" key="1">
    <source>
        <dbReference type="PROSITE" id="PS50181"/>
    </source>
</evidence>
<protein>
    <recommendedName>
        <fullName evidence="1">F-box domain-containing protein</fullName>
    </recommendedName>
</protein>
<dbReference type="InterPro" id="IPR036047">
    <property type="entry name" value="F-box-like_dom_sf"/>
</dbReference>
<dbReference type="SUPFAM" id="SSF81383">
    <property type="entry name" value="F-box domain"/>
    <property type="match status" value="1"/>
</dbReference>
<reference evidence="2" key="1">
    <citation type="journal article" date="2021" name="Nat. Commun.">
        <title>Genetic determinants of endophytism in the Arabidopsis root mycobiome.</title>
        <authorList>
            <person name="Mesny F."/>
            <person name="Miyauchi S."/>
            <person name="Thiergart T."/>
            <person name="Pickel B."/>
            <person name="Atanasova L."/>
            <person name="Karlsson M."/>
            <person name="Huettel B."/>
            <person name="Barry K.W."/>
            <person name="Haridas S."/>
            <person name="Chen C."/>
            <person name="Bauer D."/>
            <person name="Andreopoulos W."/>
            <person name="Pangilinan J."/>
            <person name="LaButti K."/>
            <person name="Riley R."/>
            <person name="Lipzen A."/>
            <person name="Clum A."/>
            <person name="Drula E."/>
            <person name="Henrissat B."/>
            <person name="Kohler A."/>
            <person name="Grigoriev I.V."/>
            <person name="Martin F.M."/>
            <person name="Hacquard S."/>
        </authorList>
    </citation>
    <scope>NUCLEOTIDE SEQUENCE</scope>
    <source>
        <strain evidence="2">MPI-SDFR-AT-0073</strain>
    </source>
</reference>
<evidence type="ECO:0000313" key="2">
    <source>
        <dbReference type="EMBL" id="KAH6643341.1"/>
    </source>
</evidence>
<proteinExistence type="predicted"/>
<accession>A0A9P8RF68</accession>
<organism evidence="2 3">
    <name type="scientific">Truncatella angustata</name>
    <dbReference type="NCBI Taxonomy" id="152316"/>
    <lineage>
        <taxon>Eukaryota</taxon>
        <taxon>Fungi</taxon>
        <taxon>Dikarya</taxon>
        <taxon>Ascomycota</taxon>
        <taxon>Pezizomycotina</taxon>
        <taxon>Sordariomycetes</taxon>
        <taxon>Xylariomycetidae</taxon>
        <taxon>Amphisphaeriales</taxon>
        <taxon>Sporocadaceae</taxon>
        <taxon>Truncatella</taxon>
    </lineage>
</organism>
<dbReference type="RefSeq" id="XP_045951271.1">
    <property type="nucleotide sequence ID" value="XM_046105425.1"/>
</dbReference>
<comment type="caution">
    <text evidence="2">The sequence shown here is derived from an EMBL/GenBank/DDBJ whole genome shotgun (WGS) entry which is preliminary data.</text>
</comment>
<dbReference type="OrthoDB" id="40579at2759"/>
<name>A0A9P8RF68_9PEZI</name>
<evidence type="ECO:0000313" key="3">
    <source>
        <dbReference type="Proteomes" id="UP000758603"/>
    </source>
</evidence>
<gene>
    <name evidence="2" type="ORF">BKA67DRAFT_614262</name>
</gene>
<sequence length="513" mass="59141">MSYGEIRCHICGVSFNIGRIRTSNEPFSAGWHGLLYPTHGYVPSPENQNDFCPSDAGCLLYSRFLHMLENSSEDFKMLSQHINPKHPPSEGQLIWGRPRFEHIAGGLGCKLNSICPEYAGYNGHAISAEDMKSCNTLQCLILKNPQWRAEPGDQDFEMNGHYFLSGLTEAVPTRHSADTQVFPVRHGMSSPHADNIMWLPDEDQEYVMPFHPTCLEVFKRASLHRHGRIDIDGLADWWALEATYDEFHRFPRHPAVSWEEVWRHKDGDEFLAANPCFITQLPTILETASRIGHKTVDDSCAFAVDGISNSLTDVFSQLPWELRAQILLELGSQDVANLRLASRTFRHLPQSFFRSHTLRHMPWLWEAWSTLDYSFWATTTANDLKFKKQSQRERLADLQIAIDALTEEATYVTTPAPYLSFNKTDWYRLRYELARNQSQLLGLKNRQRIWKDCEEILDRIGRYRREGKIVAGQRVDPQATAQAYFNEERRRNRAWAAYCEAGRHGDFSVDDWA</sequence>
<dbReference type="EMBL" id="JAGPXC010000013">
    <property type="protein sequence ID" value="KAH6643341.1"/>
    <property type="molecule type" value="Genomic_DNA"/>
</dbReference>
<dbReference type="InterPro" id="IPR001810">
    <property type="entry name" value="F-box_dom"/>
</dbReference>
<keyword evidence="3" id="KW-1185">Reference proteome</keyword>
<feature type="domain" description="F-box" evidence="1">
    <location>
        <begin position="312"/>
        <end position="361"/>
    </location>
</feature>
<dbReference type="AlphaFoldDB" id="A0A9P8RF68"/>